<name>A0ABN9W6J6_9DINO</name>
<protein>
    <submittedName>
        <fullName evidence="2">Uncharacterized protein</fullName>
    </submittedName>
</protein>
<evidence type="ECO:0000313" key="2">
    <source>
        <dbReference type="EMBL" id="CAK0881759.1"/>
    </source>
</evidence>
<reference evidence="2" key="1">
    <citation type="submission" date="2023-10" db="EMBL/GenBank/DDBJ databases">
        <authorList>
            <person name="Chen Y."/>
            <person name="Shah S."/>
            <person name="Dougan E. K."/>
            <person name="Thang M."/>
            <person name="Chan C."/>
        </authorList>
    </citation>
    <scope>NUCLEOTIDE SEQUENCE [LARGE SCALE GENOMIC DNA]</scope>
</reference>
<accession>A0ABN9W6J6</accession>
<feature type="compositionally biased region" description="Low complexity" evidence="1">
    <location>
        <begin position="491"/>
        <end position="500"/>
    </location>
</feature>
<dbReference type="EMBL" id="CAUYUJ010018225">
    <property type="protein sequence ID" value="CAK0881759.1"/>
    <property type="molecule type" value="Genomic_DNA"/>
</dbReference>
<gene>
    <name evidence="2" type="ORF">PCOR1329_LOCUS64496</name>
</gene>
<proteinExistence type="predicted"/>
<keyword evidence="3" id="KW-1185">Reference proteome</keyword>
<feature type="non-terminal residue" evidence="2">
    <location>
        <position position="1"/>
    </location>
</feature>
<sequence length="790" mass="87176">EQRAIVKHDCNHRNMRQNVSRYAKSFAKSGLIPGVGGSPWFQWSADDRQERSLPLRAFTWGHRTDAAYLAFVKYSKSEAVQDLLRTGLEDVDEYHERMPDVAIHFLKNEHNEHHNGTGVTFKDMLDQAAAMISEWHDAKDSLGVSSRNSDYQKQWYDWITKHDTYKFVYASPQEFTDSKEIWSALKSFDLWGDLEPWLGEVVDFMNPTLVHKNVIAVWKSITYMLIHHFKNNVPTEWIRLAIKIALAWTVPKAKDDDDDVATAAVDDDAALWILKTSAETEAKIKWLLTPVANTKAFAKAQATAHKDAARFESAMKKWEEEEVRRKEKEQEAEEIGDPKKRRAALAKIAAKAKARPARPPASTWKETVFHHQKKGERPCSIFEDHCYRIDDTLAHGGGPSLPQAHVSMVKELTLRQFMSFVWLKRTTYRGVDYETFSKLRPELTAIVTRATQLMPNVGPAAAASSSSTGPMLTPAEFSKKLMAAVHPQQHGAGEAAGEAPPGEEEMGDRDEATTSAPTGVAAESGDPLAVLLKSEHRVGCLKEIKIFIEANLVPKIPMTMHMPFATLGQAVLSQVRDRQRAGGAVSQDFLVGALADGLATALPFENFATLAEVGAIFDSIGKMPQAIVDLSGDSAELAEYTALRVKYVLEVARTFHASFGASWCMELADWAGGSQGAMDLLIATEVLAPTRTHWKALWTDMLQRAYITNEKRWNFKVAADAAGSALLRQLQASKGEAAKKAAGVKQEHSDSHPAAAQQLALAVQDQTPAAAAAVPVGEDQQGSGNAEEGS</sequence>
<evidence type="ECO:0000313" key="3">
    <source>
        <dbReference type="Proteomes" id="UP001189429"/>
    </source>
</evidence>
<comment type="caution">
    <text evidence="2">The sequence shown here is derived from an EMBL/GenBank/DDBJ whole genome shotgun (WGS) entry which is preliminary data.</text>
</comment>
<feature type="region of interest" description="Disordered" evidence="1">
    <location>
        <begin position="485"/>
        <end position="521"/>
    </location>
</feature>
<evidence type="ECO:0000256" key="1">
    <source>
        <dbReference type="SAM" id="MobiDB-lite"/>
    </source>
</evidence>
<organism evidence="2 3">
    <name type="scientific">Prorocentrum cordatum</name>
    <dbReference type="NCBI Taxonomy" id="2364126"/>
    <lineage>
        <taxon>Eukaryota</taxon>
        <taxon>Sar</taxon>
        <taxon>Alveolata</taxon>
        <taxon>Dinophyceae</taxon>
        <taxon>Prorocentrales</taxon>
        <taxon>Prorocentraceae</taxon>
        <taxon>Prorocentrum</taxon>
    </lineage>
</organism>
<feature type="region of interest" description="Disordered" evidence="1">
    <location>
        <begin position="770"/>
        <end position="790"/>
    </location>
</feature>
<dbReference type="Proteomes" id="UP001189429">
    <property type="component" value="Unassembled WGS sequence"/>
</dbReference>
<feature type="region of interest" description="Disordered" evidence="1">
    <location>
        <begin position="738"/>
        <end position="757"/>
    </location>
</feature>